<dbReference type="Proteomes" id="UP000046393">
    <property type="component" value="Unplaced"/>
</dbReference>
<feature type="domain" description="Sushi" evidence="10">
    <location>
        <begin position="21"/>
        <end position="81"/>
    </location>
</feature>
<feature type="domain" description="Sushi" evidence="10">
    <location>
        <begin position="351"/>
        <end position="410"/>
    </location>
</feature>
<keyword evidence="2 8" id="KW-0732">Signal</keyword>
<evidence type="ECO:0000256" key="8">
    <source>
        <dbReference type="SAM" id="SignalP"/>
    </source>
</evidence>
<dbReference type="SMART" id="SM00032">
    <property type="entry name" value="CCP"/>
    <property type="match status" value="4"/>
</dbReference>
<dbReference type="InterPro" id="IPR000436">
    <property type="entry name" value="Sushi_SCR_CCP_dom"/>
</dbReference>
<comment type="caution">
    <text evidence="6">Lacks conserved residue(s) required for the propagation of feature annotation.</text>
</comment>
<dbReference type="CDD" id="cd00033">
    <property type="entry name" value="CCP"/>
    <property type="match status" value="4"/>
</dbReference>
<feature type="disulfide bond" evidence="6">
    <location>
        <begin position="23"/>
        <end position="66"/>
    </location>
</feature>
<evidence type="ECO:0000256" key="7">
    <source>
        <dbReference type="SAM" id="Phobius"/>
    </source>
</evidence>
<evidence type="ECO:0000259" key="9">
    <source>
        <dbReference type="PROSITE" id="PS50041"/>
    </source>
</evidence>
<dbReference type="SUPFAM" id="SSF57535">
    <property type="entry name" value="Complement control module/SCR domain"/>
    <property type="match status" value="4"/>
</dbReference>
<keyword evidence="5" id="KW-0325">Glycoprotein</keyword>
<dbReference type="Gene3D" id="2.10.70.10">
    <property type="entry name" value="Complement Module, domain 1"/>
    <property type="match status" value="4"/>
</dbReference>
<proteinExistence type="predicted"/>
<dbReference type="InterPro" id="IPR016187">
    <property type="entry name" value="CTDL_fold"/>
</dbReference>
<reference evidence="12" key="1">
    <citation type="submission" date="2016-04" db="UniProtKB">
        <authorList>
            <consortium name="WormBaseParasite"/>
        </authorList>
    </citation>
    <scope>IDENTIFICATION</scope>
</reference>
<keyword evidence="11" id="KW-1185">Reference proteome</keyword>
<keyword evidence="7" id="KW-1133">Transmembrane helix</keyword>
<evidence type="ECO:0000256" key="5">
    <source>
        <dbReference type="ARBA" id="ARBA00023180"/>
    </source>
</evidence>
<name>A0A158R628_9BILA</name>
<dbReference type="Gene3D" id="3.10.100.10">
    <property type="entry name" value="Mannose-Binding Protein A, subunit A"/>
    <property type="match status" value="1"/>
</dbReference>
<dbReference type="PROSITE" id="PS50923">
    <property type="entry name" value="SUSHI"/>
    <property type="match status" value="4"/>
</dbReference>
<dbReference type="AlphaFoldDB" id="A0A158R628"/>
<sequence>MLWSNAVLLASWWLIAVAAARHCSQPDVPENCHVILGQAAPFPPSTIAKYNCALGYQLIGTNERICLKNGSWSDVAPICAIDIAYSKPTEQSSGSSGHNAVSHNLLCALTDHSKSSWWKVQLHGSYSVDAVSVQLGELSSDIDSIELISSEHHQVTRCPVTKRVSGSVSAANISLNHLQIFRCSGKNISSVRLRTLSRLHLCHFSVFSVKAVSSWQCGQPSMEFLTVHNDLCYTASRLETLHWKAAQNRCLSLGGTLPLRVSTDTNAVIRHALSNSLLKSSFYWLGLMRAHDQWRWADGDLLDPKLQDWAEEPAENKGEATAAVFSRPESWHWVSMPQSIYNSWICQTKPKFCASPGVSEYGRVSFSSQTYIVGTICYYSCDEGFKLEGVARRECLSTGLWSNEVPVCKKVDCGPLSEWPDGTTLLLNGTTTYGSVAEYRCRKGRVISELSPSQRTCESDSQWSSVIPFCTDVDCGKPPEVANGNVIFLTTTLNSSANYSCSSAFKLIGHRKIRCADNGQWQPLAPVCYDMEMLREMKDSSGESNVILAIVVVFLLLLLTVLAFRLTRRRLSPLAIHAIDDTKHSSPRPLVYATPSQQQDSVIYYASTGPAPMTQVEVPPQLLQLQQLPNGNIHVTLPNLRPVIRPTLPTSMLQSTDIIETAAKCTDTASVSPTPSQLLYSFDDDPVYDSPPEDNVYEELAQTDHLQ</sequence>
<dbReference type="InterPro" id="IPR016186">
    <property type="entry name" value="C-type_lectin-like/link_sf"/>
</dbReference>
<dbReference type="InterPro" id="IPR035976">
    <property type="entry name" value="Sushi/SCR/CCP_sf"/>
</dbReference>
<keyword evidence="4 6" id="KW-1015">Disulfide bond</keyword>
<feature type="domain" description="Sushi" evidence="10">
    <location>
        <begin position="411"/>
        <end position="472"/>
    </location>
</feature>
<dbReference type="SMART" id="SM00034">
    <property type="entry name" value="CLECT"/>
    <property type="match status" value="1"/>
</dbReference>
<evidence type="ECO:0000256" key="3">
    <source>
        <dbReference type="ARBA" id="ARBA00022737"/>
    </source>
</evidence>
<dbReference type="InterPro" id="IPR001304">
    <property type="entry name" value="C-type_lectin-like"/>
</dbReference>
<keyword evidence="7" id="KW-0472">Membrane</keyword>
<feature type="domain" description="Sushi" evidence="10">
    <location>
        <begin position="473"/>
        <end position="530"/>
    </location>
</feature>
<feature type="disulfide bond" evidence="6">
    <location>
        <begin position="501"/>
        <end position="528"/>
    </location>
</feature>
<dbReference type="CDD" id="cd00037">
    <property type="entry name" value="CLECT"/>
    <property type="match status" value="1"/>
</dbReference>
<dbReference type="SUPFAM" id="SSF56436">
    <property type="entry name" value="C-type lectin-like"/>
    <property type="match status" value="1"/>
</dbReference>
<organism evidence="11 12">
    <name type="scientific">Syphacia muris</name>
    <dbReference type="NCBI Taxonomy" id="451379"/>
    <lineage>
        <taxon>Eukaryota</taxon>
        <taxon>Metazoa</taxon>
        <taxon>Ecdysozoa</taxon>
        <taxon>Nematoda</taxon>
        <taxon>Chromadorea</taxon>
        <taxon>Rhabditida</taxon>
        <taxon>Spirurina</taxon>
        <taxon>Oxyuridomorpha</taxon>
        <taxon>Oxyuroidea</taxon>
        <taxon>Oxyuridae</taxon>
        <taxon>Syphacia</taxon>
    </lineage>
</organism>
<dbReference type="InterPro" id="IPR008979">
    <property type="entry name" value="Galactose-bd-like_sf"/>
</dbReference>
<accession>A0A158R628</accession>
<dbReference type="WBParaSite" id="SMUV_0000920901-mRNA-1">
    <property type="protein sequence ID" value="SMUV_0000920901-mRNA-1"/>
    <property type="gene ID" value="SMUV_0000920901"/>
</dbReference>
<dbReference type="Pfam" id="PF00084">
    <property type="entry name" value="Sushi"/>
    <property type="match status" value="4"/>
</dbReference>
<dbReference type="PANTHER" id="PTHR19325">
    <property type="entry name" value="COMPLEMENT COMPONENT-RELATED SUSHI DOMAIN-CONTAINING"/>
    <property type="match status" value="1"/>
</dbReference>
<evidence type="ECO:0000313" key="12">
    <source>
        <dbReference type="WBParaSite" id="SMUV_0000920901-mRNA-1"/>
    </source>
</evidence>
<dbReference type="InterPro" id="IPR050350">
    <property type="entry name" value="Compl-Cell_Adhes-Reg"/>
</dbReference>
<dbReference type="Pfam" id="PF00059">
    <property type="entry name" value="Lectin_C"/>
    <property type="match status" value="1"/>
</dbReference>
<feature type="chain" id="PRO_5007631542" evidence="8">
    <location>
        <begin position="21"/>
        <end position="707"/>
    </location>
</feature>
<dbReference type="SUPFAM" id="SSF49785">
    <property type="entry name" value="Galactose-binding domain-like"/>
    <property type="match status" value="1"/>
</dbReference>
<feature type="signal peptide" evidence="8">
    <location>
        <begin position="1"/>
        <end position="20"/>
    </location>
</feature>
<evidence type="ECO:0000313" key="11">
    <source>
        <dbReference type="Proteomes" id="UP000046393"/>
    </source>
</evidence>
<dbReference type="STRING" id="451379.A0A158R628"/>
<dbReference type="PANTHER" id="PTHR19325:SF575">
    <property type="entry name" value="LOCOMOTION-RELATED PROTEIN HIKARU GENKI"/>
    <property type="match status" value="1"/>
</dbReference>
<evidence type="ECO:0000259" key="10">
    <source>
        <dbReference type="PROSITE" id="PS50923"/>
    </source>
</evidence>
<protein>
    <submittedName>
        <fullName evidence="12">Selectin E</fullName>
    </submittedName>
</protein>
<feature type="domain" description="C-type lectin" evidence="9">
    <location>
        <begin position="228"/>
        <end position="347"/>
    </location>
</feature>
<keyword evidence="3" id="KW-0677">Repeat</keyword>
<feature type="disulfide bond" evidence="6">
    <location>
        <begin position="52"/>
        <end position="79"/>
    </location>
</feature>
<keyword evidence="7" id="KW-0812">Transmembrane</keyword>
<feature type="transmembrane region" description="Helical" evidence="7">
    <location>
        <begin position="546"/>
        <end position="564"/>
    </location>
</feature>
<evidence type="ECO:0000256" key="4">
    <source>
        <dbReference type="ARBA" id="ARBA00023157"/>
    </source>
</evidence>
<evidence type="ECO:0000256" key="2">
    <source>
        <dbReference type="ARBA" id="ARBA00022729"/>
    </source>
</evidence>
<evidence type="ECO:0000256" key="6">
    <source>
        <dbReference type="PROSITE-ProRule" id="PRU00302"/>
    </source>
</evidence>
<keyword evidence="1 6" id="KW-0768">Sushi</keyword>
<evidence type="ECO:0000256" key="1">
    <source>
        <dbReference type="ARBA" id="ARBA00022659"/>
    </source>
</evidence>
<dbReference type="Gene3D" id="2.60.120.260">
    <property type="entry name" value="Galactose-binding domain-like"/>
    <property type="match status" value="1"/>
</dbReference>
<dbReference type="PROSITE" id="PS50041">
    <property type="entry name" value="C_TYPE_LECTIN_2"/>
    <property type="match status" value="1"/>
</dbReference>
<feature type="disulfide bond" evidence="6">
    <location>
        <begin position="381"/>
        <end position="408"/>
    </location>
</feature>